<accession>A0A6A5G3P7</accession>
<evidence type="ECO:0000313" key="7">
    <source>
        <dbReference type="EMBL" id="KAF1749433.1"/>
    </source>
</evidence>
<dbReference type="GeneID" id="9823502"/>
<dbReference type="AlphaFoldDB" id="A0A6A5G3P7"/>
<reference evidence="7 8" key="1">
    <citation type="submission" date="2019-12" db="EMBL/GenBank/DDBJ databases">
        <title>Chromosome-level assembly of the Caenorhabditis remanei genome.</title>
        <authorList>
            <person name="Teterina A.A."/>
            <person name="Willis J.H."/>
            <person name="Phillips P.C."/>
        </authorList>
    </citation>
    <scope>NUCLEOTIDE SEQUENCE [LARGE SCALE GENOMIC DNA]</scope>
    <source>
        <strain evidence="7 8">PX506</strain>
        <tissue evidence="7">Whole organism</tissue>
    </source>
</reference>
<evidence type="ECO:0000256" key="5">
    <source>
        <dbReference type="SAM" id="MobiDB-lite"/>
    </source>
</evidence>
<dbReference type="InterPro" id="IPR017907">
    <property type="entry name" value="Znf_RING_CS"/>
</dbReference>
<dbReference type="KEGG" id="crq:GCK72_025901"/>
<feature type="compositionally biased region" description="Basic residues" evidence="5">
    <location>
        <begin position="1"/>
        <end position="10"/>
    </location>
</feature>
<dbReference type="Gene3D" id="3.30.40.10">
    <property type="entry name" value="Zinc/RING finger domain, C3HC4 (zinc finger)"/>
    <property type="match status" value="1"/>
</dbReference>
<proteinExistence type="predicted"/>
<evidence type="ECO:0000256" key="3">
    <source>
        <dbReference type="ARBA" id="ARBA00022833"/>
    </source>
</evidence>
<evidence type="ECO:0000256" key="4">
    <source>
        <dbReference type="PROSITE-ProRule" id="PRU00175"/>
    </source>
</evidence>
<dbReference type="InterPro" id="IPR013083">
    <property type="entry name" value="Znf_RING/FYVE/PHD"/>
</dbReference>
<gene>
    <name evidence="7" type="ORF">GCK72_025901</name>
</gene>
<dbReference type="GO" id="GO:0008270">
    <property type="term" value="F:zinc ion binding"/>
    <property type="evidence" value="ECO:0007669"/>
    <property type="project" value="UniProtKB-KW"/>
</dbReference>
<feature type="region of interest" description="Disordered" evidence="5">
    <location>
        <begin position="1"/>
        <end position="58"/>
    </location>
</feature>
<dbReference type="PROSITE" id="PS00518">
    <property type="entry name" value="ZF_RING_1"/>
    <property type="match status" value="1"/>
</dbReference>
<dbReference type="Proteomes" id="UP000483820">
    <property type="component" value="Chromosome X"/>
</dbReference>
<dbReference type="InterPro" id="IPR001841">
    <property type="entry name" value="Znf_RING"/>
</dbReference>
<sequence length="245" mass="28652">MIRNNGRVKTRRAETENENFPNENSQSVPKKRKIQASQPVAKKRKTEQPQKTDRKDEIRILREELEKAEKKYREAGKFIIEETGRLKRDNVQLEEEAKHHGEQFRYIKYKIDRELVWKKQEKEALARTLDKGQEADKADDDVFAKEERMAQSYLETINNLKEKIKNSDMTAARAMASRKACEMCQIEFNENFNESVPKILPCGHTVCLGCIKELYTDGHVRCPSDRWYTKLDESPESLPTNFAAL</sequence>
<keyword evidence="3" id="KW-0862">Zinc</keyword>
<feature type="domain" description="RING-type" evidence="6">
    <location>
        <begin position="181"/>
        <end position="226"/>
    </location>
</feature>
<dbReference type="SMART" id="SM00184">
    <property type="entry name" value="RING"/>
    <property type="match status" value="1"/>
</dbReference>
<dbReference type="CTD" id="9823502"/>
<dbReference type="EMBL" id="WUAV01000006">
    <property type="protein sequence ID" value="KAF1749433.1"/>
    <property type="molecule type" value="Genomic_DNA"/>
</dbReference>
<dbReference type="SUPFAM" id="SSF57850">
    <property type="entry name" value="RING/U-box"/>
    <property type="match status" value="1"/>
</dbReference>
<keyword evidence="1" id="KW-0479">Metal-binding</keyword>
<organism evidence="7 8">
    <name type="scientific">Caenorhabditis remanei</name>
    <name type="common">Caenorhabditis vulgaris</name>
    <dbReference type="NCBI Taxonomy" id="31234"/>
    <lineage>
        <taxon>Eukaryota</taxon>
        <taxon>Metazoa</taxon>
        <taxon>Ecdysozoa</taxon>
        <taxon>Nematoda</taxon>
        <taxon>Chromadorea</taxon>
        <taxon>Rhabditida</taxon>
        <taxon>Rhabditina</taxon>
        <taxon>Rhabditomorpha</taxon>
        <taxon>Rhabditoidea</taxon>
        <taxon>Rhabditidae</taxon>
        <taxon>Peloderinae</taxon>
        <taxon>Caenorhabditis</taxon>
    </lineage>
</organism>
<dbReference type="RefSeq" id="XP_003090661.2">
    <property type="nucleotide sequence ID" value="XM_003090613.2"/>
</dbReference>
<keyword evidence="2 4" id="KW-0863">Zinc-finger</keyword>
<name>A0A6A5G3P7_CAERE</name>
<dbReference type="Pfam" id="PF13445">
    <property type="entry name" value="zf-RING_UBOX"/>
    <property type="match status" value="1"/>
</dbReference>
<dbReference type="PANTHER" id="PTHR47156:SF10">
    <property type="entry name" value="E3 UBIQUITIN-PROTEIN LIGASE TRIM-21-RELATED"/>
    <property type="match status" value="1"/>
</dbReference>
<dbReference type="InterPro" id="IPR052667">
    <property type="entry name" value="E3_ubiquitin-ligase_RING"/>
</dbReference>
<evidence type="ECO:0000259" key="6">
    <source>
        <dbReference type="PROSITE" id="PS50089"/>
    </source>
</evidence>
<evidence type="ECO:0000256" key="1">
    <source>
        <dbReference type="ARBA" id="ARBA00022723"/>
    </source>
</evidence>
<protein>
    <recommendedName>
        <fullName evidence="6">RING-type domain-containing protein</fullName>
    </recommendedName>
</protein>
<comment type="caution">
    <text evidence="7">The sequence shown here is derived from an EMBL/GenBank/DDBJ whole genome shotgun (WGS) entry which is preliminary data.</text>
</comment>
<feature type="compositionally biased region" description="Basic and acidic residues" evidence="5">
    <location>
        <begin position="46"/>
        <end position="58"/>
    </location>
</feature>
<feature type="compositionally biased region" description="Polar residues" evidence="5">
    <location>
        <begin position="18"/>
        <end position="28"/>
    </location>
</feature>
<dbReference type="PANTHER" id="PTHR47156">
    <property type="entry name" value="PROTEIN CBG20824"/>
    <property type="match status" value="1"/>
</dbReference>
<dbReference type="PROSITE" id="PS50089">
    <property type="entry name" value="ZF_RING_2"/>
    <property type="match status" value="1"/>
</dbReference>
<evidence type="ECO:0000313" key="8">
    <source>
        <dbReference type="Proteomes" id="UP000483820"/>
    </source>
</evidence>
<evidence type="ECO:0000256" key="2">
    <source>
        <dbReference type="ARBA" id="ARBA00022771"/>
    </source>
</evidence>
<dbReference type="InterPro" id="IPR027370">
    <property type="entry name" value="Znf-RING_euk"/>
</dbReference>